<organism evidence="1 2">
    <name type="scientific">Steinernema carpocapsae</name>
    <name type="common">Entomopathogenic nematode</name>
    <dbReference type="NCBI Taxonomy" id="34508"/>
    <lineage>
        <taxon>Eukaryota</taxon>
        <taxon>Metazoa</taxon>
        <taxon>Ecdysozoa</taxon>
        <taxon>Nematoda</taxon>
        <taxon>Chromadorea</taxon>
        <taxon>Rhabditida</taxon>
        <taxon>Tylenchina</taxon>
        <taxon>Panagrolaimomorpha</taxon>
        <taxon>Strongyloidoidea</taxon>
        <taxon>Steinernematidae</taxon>
        <taxon>Steinernema</taxon>
    </lineage>
</organism>
<name>A0A4U5PI72_STECR</name>
<comment type="caution">
    <text evidence="1">The sequence shown here is derived from an EMBL/GenBank/DDBJ whole genome shotgun (WGS) entry which is preliminary data.</text>
</comment>
<protein>
    <submittedName>
        <fullName evidence="1">Uncharacterized protein</fullName>
    </submittedName>
</protein>
<reference evidence="1 2" key="1">
    <citation type="journal article" date="2015" name="Genome Biol.">
        <title>Comparative genomics of Steinernema reveals deeply conserved gene regulatory networks.</title>
        <authorList>
            <person name="Dillman A.R."/>
            <person name="Macchietto M."/>
            <person name="Porter C.F."/>
            <person name="Rogers A."/>
            <person name="Williams B."/>
            <person name="Antoshechkin I."/>
            <person name="Lee M.M."/>
            <person name="Goodwin Z."/>
            <person name="Lu X."/>
            <person name="Lewis E.E."/>
            <person name="Goodrich-Blair H."/>
            <person name="Stock S.P."/>
            <person name="Adams B.J."/>
            <person name="Sternberg P.W."/>
            <person name="Mortazavi A."/>
        </authorList>
    </citation>
    <scope>NUCLEOTIDE SEQUENCE [LARGE SCALE GENOMIC DNA]</scope>
    <source>
        <strain evidence="1 2">ALL</strain>
    </source>
</reference>
<dbReference type="EMBL" id="AZBU02000002">
    <property type="protein sequence ID" value="TKR96061.1"/>
    <property type="molecule type" value="Genomic_DNA"/>
</dbReference>
<reference evidence="1 2" key="2">
    <citation type="journal article" date="2019" name="G3 (Bethesda)">
        <title>Hybrid Assembly of the Genome of the Entomopathogenic Nematode Steinernema carpocapsae Identifies the X-Chromosome.</title>
        <authorList>
            <person name="Serra L."/>
            <person name="Macchietto M."/>
            <person name="Macias-Munoz A."/>
            <person name="McGill C.J."/>
            <person name="Rodriguez I.M."/>
            <person name="Rodriguez B."/>
            <person name="Murad R."/>
            <person name="Mortazavi A."/>
        </authorList>
    </citation>
    <scope>NUCLEOTIDE SEQUENCE [LARGE SCALE GENOMIC DNA]</scope>
    <source>
        <strain evidence="1 2">ALL</strain>
    </source>
</reference>
<dbReference type="AlphaFoldDB" id="A0A4U5PI72"/>
<accession>A0A4U5PI72</accession>
<proteinExistence type="predicted"/>
<sequence>MPYNDRRLIKKRRISPHAVSCRLEMRTPEQKEYLKPSRLDGWLSENRSLGCTGGGGRPIWSKCTVIYRFGASELYQAFLLPQRDNMNPNSLIRLPK</sequence>
<keyword evidence="2" id="KW-1185">Reference proteome</keyword>
<dbReference type="Proteomes" id="UP000298663">
    <property type="component" value="Unassembled WGS sequence"/>
</dbReference>
<evidence type="ECO:0000313" key="2">
    <source>
        <dbReference type="Proteomes" id="UP000298663"/>
    </source>
</evidence>
<gene>
    <name evidence="1" type="ORF">L596_010138</name>
</gene>
<evidence type="ECO:0000313" key="1">
    <source>
        <dbReference type="EMBL" id="TKR96061.1"/>
    </source>
</evidence>